<name>A0A9D1CHA2_9FIRM</name>
<accession>A0A9D1CHA2</accession>
<reference evidence="1" key="2">
    <citation type="journal article" date="2021" name="PeerJ">
        <title>Extensive microbial diversity within the chicken gut microbiome revealed by metagenomics and culture.</title>
        <authorList>
            <person name="Gilroy R."/>
            <person name="Ravi A."/>
            <person name="Getino M."/>
            <person name="Pursley I."/>
            <person name="Horton D.L."/>
            <person name="Alikhan N.F."/>
            <person name="Baker D."/>
            <person name="Gharbi K."/>
            <person name="Hall N."/>
            <person name="Watson M."/>
            <person name="Adriaenssens E.M."/>
            <person name="Foster-Nyarko E."/>
            <person name="Jarju S."/>
            <person name="Secka A."/>
            <person name="Antonio M."/>
            <person name="Oren A."/>
            <person name="Chaudhuri R.R."/>
            <person name="La Ragione R."/>
            <person name="Hildebrand F."/>
            <person name="Pallen M.J."/>
        </authorList>
    </citation>
    <scope>NUCLEOTIDE SEQUENCE</scope>
    <source>
        <strain evidence="1">ChiGjej2B2-12916</strain>
    </source>
</reference>
<gene>
    <name evidence="1" type="ORF">IAD31_07950</name>
</gene>
<organism evidence="1 2">
    <name type="scientific">Candidatus Enterenecus faecium</name>
    <dbReference type="NCBI Taxonomy" id="2840780"/>
    <lineage>
        <taxon>Bacteria</taxon>
        <taxon>Bacillati</taxon>
        <taxon>Bacillota</taxon>
        <taxon>Clostridia</taxon>
        <taxon>Eubacteriales</taxon>
        <taxon>Candidatus Enterenecus</taxon>
    </lineage>
</organism>
<sequence>MDTVAITWDQQAGTYHYEYLDRNTGCANAMHFVNSQGQDVIVGTNREIDEIALYTVTE</sequence>
<protein>
    <submittedName>
        <fullName evidence="1">Uncharacterized protein</fullName>
    </submittedName>
</protein>
<reference evidence="1" key="1">
    <citation type="submission" date="2020-10" db="EMBL/GenBank/DDBJ databases">
        <authorList>
            <person name="Gilroy R."/>
        </authorList>
    </citation>
    <scope>NUCLEOTIDE SEQUENCE</scope>
    <source>
        <strain evidence="1">ChiGjej2B2-12916</strain>
    </source>
</reference>
<evidence type="ECO:0000313" key="2">
    <source>
        <dbReference type="Proteomes" id="UP000886879"/>
    </source>
</evidence>
<comment type="caution">
    <text evidence="1">The sequence shown here is derived from an EMBL/GenBank/DDBJ whole genome shotgun (WGS) entry which is preliminary data.</text>
</comment>
<evidence type="ECO:0000313" key="1">
    <source>
        <dbReference type="EMBL" id="HIQ61505.1"/>
    </source>
</evidence>
<proteinExistence type="predicted"/>
<dbReference type="Proteomes" id="UP000886879">
    <property type="component" value="Unassembled WGS sequence"/>
</dbReference>
<dbReference type="EMBL" id="DVFO01000087">
    <property type="protein sequence ID" value="HIQ61505.1"/>
    <property type="molecule type" value="Genomic_DNA"/>
</dbReference>
<dbReference type="AlphaFoldDB" id="A0A9D1CHA2"/>